<proteinExistence type="inferred from homology"/>
<reference evidence="7 8" key="1">
    <citation type="submission" date="2018-07" db="EMBL/GenBank/DDBJ databases">
        <title>Dyella solisilvae sp. nov., isolated from the pine and broad-leaved mixed forest soil.</title>
        <authorList>
            <person name="Gao Z."/>
            <person name="Qiu L."/>
        </authorList>
    </citation>
    <scope>NUCLEOTIDE SEQUENCE [LARGE SCALE GENOMIC DNA]</scope>
    <source>
        <strain evidence="7 8">DHG54</strain>
    </source>
</reference>
<dbReference type="GO" id="GO:0008270">
    <property type="term" value="F:zinc ion binding"/>
    <property type="evidence" value="ECO:0007669"/>
    <property type="project" value="InterPro"/>
</dbReference>
<protein>
    <submittedName>
        <fullName evidence="7">Deoxycytidylate deaminase</fullName>
    </submittedName>
</protein>
<evidence type="ECO:0000256" key="1">
    <source>
        <dbReference type="ARBA" id="ARBA00006576"/>
    </source>
</evidence>
<dbReference type="OrthoDB" id="9788517at2"/>
<comment type="caution">
    <text evidence="7">The sequence shown here is derived from an EMBL/GenBank/DDBJ whole genome shotgun (WGS) entry which is preliminary data.</text>
</comment>
<keyword evidence="8" id="KW-1185">Reference proteome</keyword>
<dbReference type="SUPFAM" id="SSF53927">
    <property type="entry name" value="Cytidine deaminase-like"/>
    <property type="match status" value="1"/>
</dbReference>
<evidence type="ECO:0000256" key="3">
    <source>
        <dbReference type="ARBA" id="ARBA00022801"/>
    </source>
</evidence>
<dbReference type="EMBL" id="QQSY01000010">
    <property type="protein sequence ID" value="RDI96857.1"/>
    <property type="molecule type" value="Genomic_DNA"/>
</dbReference>
<evidence type="ECO:0000313" key="7">
    <source>
        <dbReference type="EMBL" id="RDI96857.1"/>
    </source>
</evidence>
<evidence type="ECO:0000256" key="5">
    <source>
        <dbReference type="SAM" id="MobiDB-lite"/>
    </source>
</evidence>
<gene>
    <name evidence="7" type="ORF">DVT68_19810</name>
</gene>
<dbReference type="InterPro" id="IPR016193">
    <property type="entry name" value="Cytidine_deaminase-like"/>
</dbReference>
<dbReference type="InterPro" id="IPR016192">
    <property type="entry name" value="APOBEC/CMP_deaminase_Zn-bd"/>
</dbReference>
<dbReference type="AlphaFoldDB" id="A0A370K345"/>
<accession>A0A370K345</accession>
<evidence type="ECO:0000313" key="8">
    <source>
        <dbReference type="Proteomes" id="UP000254711"/>
    </source>
</evidence>
<dbReference type="Proteomes" id="UP000254711">
    <property type="component" value="Unassembled WGS sequence"/>
</dbReference>
<dbReference type="Gene3D" id="3.40.50.300">
    <property type="entry name" value="P-loop containing nucleotide triphosphate hydrolases"/>
    <property type="match status" value="1"/>
</dbReference>
<sequence length="540" mass="59588">MKVVAPAAKPKVKSGPSAGNASDELRSRRSEELIIALSGPVGCGIPSVKDTLEEALSERGYQVVHIKVSSAFEELAQRHTIQDEEAPPNVTNAAFLRIWRLQTLGNKLRTKLGDDMGAQLAIKAISLDRGERHPNKQVPDVVPEKVAYIIDQLKHPKEVALLRSVYDNMLYVVGVLSGFGQRKDELKKSMPEDFAVRLMHRDRAETHDDKSKSDNNGQQLERTLKLADFFVSNSRRNIGLLKEPIKRFVGLVHGDTGLTPTAKECGMYAAYSAGLRSACLSRQVGAAIVDRFGNIISTGCNDVPRAGGGLYDTNSYPDNRCFHKEGLCFNDKHKNMLRDEVVETLQKAGNLDFAEAVRVADAIRSGTRIKDLIEFSRAVHAEMDAIIQSARRGNPSIQGSFLFTTTYPCHSCARHIVAAGIRAVYFIEPYEKSLALDLHDDSIDHEPSADADWNSDAPFDKVAFLHFEGVAPARFASLFFAMDGRKDSEGRLIKNPGGTNSKRVTEFLDNYKDLEMRVLARLESIENAGSGLPPEEPKIA</sequence>
<evidence type="ECO:0000256" key="4">
    <source>
        <dbReference type="ARBA" id="ARBA00022833"/>
    </source>
</evidence>
<dbReference type="PANTHER" id="PTHR11086">
    <property type="entry name" value="DEOXYCYTIDYLATE DEAMINASE-RELATED"/>
    <property type="match status" value="1"/>
</dbReference>
<dbReference type="PANTHER" id="PTHR11086:SF18">
    <property type="entry name" value="DEOXYCYTIDYLATE DEAMINASE"/>
    <property type="match status" value="1"/>
</dbReference>
<dbReference type="InterPro" id="IPR002125">
    <property type="entry name" value="CMP_dCMP_dom"/>
</dbReference>
<dbReference type="Gene3D" id="3.40.140.10">
    <property type="entry name" value="Cytidine Deaminase, domain 2"/>
    <property type="match status" value="1"/>
</dbReference>
<keyword evidence="4" id="KW-0862">Zinc</keyword>
<feature type="region of interest" description="Disordered" evidence="5">
    <location>
        <begin position="1"/>
        <end position="25"/>
    </location>
</feature>
<evidence type="ECO:0000259" key="6">
    <source>
        <dbReference type="PROSITE" id="PS51747"/>
    </source>
</evidence>
<comment type="similarity">
    <text evidence="1">Belongs to the cytidine and deoxycytidylate deaminase family.</text>
</comment>
<feature type="domain" description="CMP/dCMP-type deaminase" evidence="6">
    <location>
        <begin position="261"/>
        <end position="437"/>
    </location>
</feature>
<keyword evidence="3" id="KW-0378">Hydrolase</keyword>
<dbReference type="PROSITE" id="PS51747">
    <property type="entry name" value="CYT_DCMP_DEAMINASES_2"/>
    <property type="match status" value="1"/>
</dbReference>
<dbReference type="PROSITE" id="PS00903">
    <property type="entry name" value="CYT_DCMP_DEAMINASES_1"/>
    <property type="match status" value="1"/>
</dbReference>
<name>A0A370K345_9GAMM</name>
<dbReference type="Pfam" id="PF00383">
    <property type="entry name" value="dCMP_cyt_deam_1"/>
    <property type="match status" value="1"/>
</dbReference>
<keyword evidence="2" id="KW-0479">Metal-binding</keyword>
<dbReference type="GO" id="GO:0004132">
    <property type="term" value="F:dCMP deaminase activity"/>
    <property type="evidence" value="ECO:0007669"/>
    <property type="project" value="TreeGrafter"/>
</dbReference>
<dbReference type="InterPro" id="IPR027417">
    <property type="entry name" value="P-loop_NTPase"/>
</dbReference>
<dbReference type="NCBIfam" id="NF041025">
    <property type="entry name" value="antiphage_deaminase"/>
    <property type="match status" value="1"/>
</dbReference>
<evidence type="ECO:0000256" key="2">
    <source>
        <dbReference type="ARBA" id="ARBA00022723"/>
    </source>
</evidence>
<organism evidence="7 8">
    <name type="scientific">Dyella solisilvae</name>
    <dbReference type="NCBI Taxonomy" id="1920168"/>
    <lineage>
        <taxon>Bacteria</taxon>
        <taxon>Pseudomonadati</taxon>
        <taxon>Pseudomonadota</taxon>
        <taxon>Gammaproteobacteria</taxon>
        <taxon>Lysobacterales</taxon>
        <taxon>Rhodanobacteraceae</taxon>
        <taxon>Dyella</taxon>
    </lineage>
</organism>
<dbReference type="InterPro" id="IPR015517">
    <property type="entry name" value="dCMP_deaminase-rel"/>
</dbReference>
<dbReference type="GO" id="GO:0005737">
    <property type="term" value="C:cytoplasm"/>
    <property type="evidence" value="ECO:0007669"/>
    <property type="project" value="TreeGrafter"/>
</dbReference>